<evidence type="ECO:0000256" key="10">
    <source>
        <dbReference type="SAM" id="Phobius"/>
    </source>
</evidence>
<dbReference type="PANTHER" id="PTHR23505">
    <property type="entry name" value="SPINSTER"/>
    <property type="match status" value="1"/>
</dbReference>
<feature type="transmembrane region" description="Helical" evidence="10">
    <location>
        <begin position="857"/>
        <end position="878"/>
    </location>
</feature>
<evidence type="ECO:0000256" key="1">
    <source>
        <dbReference type="ARBA" id="ARBA00004141"/>
    </source>
</evidence>
<keyword evidence="5 10" id="KW-1133">Transmembrane helix</keyword>
<evidence type="ECO:0000256" key="3">
    <source>
        <dbReference type="ARBA" id="ARBA00022692"/>
    </source>
</evidence>
<feature type="transmembrane region" description="Helical" evidence="10">
    <location>
        <begin position="799"/>
        <end position="819"/>
    </location>
</feature>
<feature type="transmembrane region" description="Helical" evidence="10">
    <location>
        <begin position="744"/>
        <end position="765"/>
    </location>
</feature>
<comment type="subcellular location">
    <subcellularLocation>
        <location evidence="1">Membrane</location>
        <topology evidence="1">Multi-pass membrane protein</topology>
    </subcellularLocation>
</comment>
<feature type="compositionally biased region" description="Low complexity" evidence="9">
    <location>
        <begin position="490"/>
        <end position="503"/>
    </location>
</feature>
<feature type="transmembrane region" description="Helical" evidence="10">
    <location>
        <begin position="622"/>
        <end position="645"/>
    </location>
</feature>
<feature type="transmembrane region" description="Helical" evidence="10">
    <location>
        <begin position="963"/>
        <end position="984"/>
    </location>
</feature>
<dbReference type="SUPFAM" id="SSF103473">
    <property type="entry name" value="MFS general substrate transporter"/>
    <property type="match status" value="1"/>
</dbReference>
<feature type="region of interest" description="Disordered" evidence="9">
    <location>
        <begin position="163"/>
        <end position="185"/>
    </location>
</feature>
<feature type="transmembrane region" description="Helical" evidence="10">
    <location>
        <begin position="899"/>
        <end position="918"/>
    </location>
</feature>
<dbReference type="Proteomes" id="UP001152747">
    <property type="component" value="Unassembled WGS sequence"/>
</dbReference>
<reference evidence="12" key="1">
    <citation type="submission" date="2022-11" db="EMBL/GenBank/DDBJ databases">
        <authorList>
            <person name="Kikuchi T."/>
        </authorList>
    </citation>
    <scope>NUCLEOTIDE SEQUENCE</scope>
    <source>
        <strain evidence="12">PS1010</strain>
    </source>
</reference>
<feature type="region of interest" description="Disordered" evidence="9">
    <location>
        <begin position="204"/>
        <end position="229"/>
    </location>
</feature>
<keyword evidence="2" id="KW-0813">Transport</keyword>
<proteinExistence type="inferred from homology"/>
<keyword evidence="7" id="KW-1015">Disulfide bond</keyword>
<feature type="region of interest" description="Disordered" evidence="9">
    <location>
        <begin position="441"/>
        <end position="569"/>
    </location>
</feature>
<dbReference type="InterPro" id="IPR044770">
    <property type="entry name" value="MFS_spinster-like"/>
</dbReference>
<evidence type="ECO:0000256" key="9">
    <source>
        <dbReference type="SAM" id="MobiDB-lite"/>
    </source>
</evidence>
<dbReference type="InterPro" id="IPR008160">
    <property type="entry name" value="Collagen"/>
</dbReference>
<feature type="transmembrane region" description="Helical" evidence="10">
    <location>
        <begin position="1004"/>
        <end position="1027"/>
    </location>
</feature>
<evidence type="ECO:0000256" key="5">
    <source>
        <dbReference type="ARBA" id="ARBA00022989"/>
    </source>
</evidence>
<dbReference type="Pfam" id="PF07690">
    <property type="entry name" value="MFS_1"/>
    <property type="match status" value="1"/>
</dbReference>
<keyword evidence="13" id="KW-1185">Reference proteome</keyword>
<dbReference type="GO" id="GO:0016020">
    <property type="term" value="C:membrane"/>
    <property type="evidence" value="ECO:0007669"/>
    <property type="project" value="UniProtKB-SubCell"/>
</dbReference>
<feature type="region of interest" description="Disordered" evidence="9">
    <location>
        <begin position="106"/>
        <end position="135"/>
    </location>
</feature>
<feature type="region of interest" description="Disordered" evidence="9">
    <location>
        <begin position="1"/>
        <end position="33"/>
    </location>
</feature>
<feature type="transmembrane region" description="Helical" evidence="10">
    <location>
        <begin position="652"/>
        <end position="671"/>
    </location>
</feature>
<dbReference type="CDD" id="cd17328">
    <property type="entry name" value="MFS_spinster_like"/>
    <property type="match status" value="1"/>
</dbReference>
<feature type="transmembrane region" description="Helical" evidence="10">
    <location>
        <begin position="924"/>
        <end position="943"/>
    </location>
</feature>
<dbReference type="Pfam" id="PF01391">
    <property type="entry name" value="Collagen"/>
    <property type="match status" value="2"/>
</dbReference>
<gene>
    <name evidence="12" type="ORF">CAMP_LOCUS11366</name>
</gene>
<keyword evidence="3 10" id="KW-0812">Transmembrane</keyword>
<dbReference type="PANTHER" id="PTHR23505:SF90">
    <property type="entry name" value="MAJOR FACILITATOR SUPERFAMILY (MFS) PROFILE DOMAIN-CONTAINING PROTEIN"/>
    <property type="match status" value="1"/>
</dbReference>
<feature type="transmembrane region" description="Helical" evidence="10">
    <location>
        <begin position="713"/>
        <end position="732"/>
    </location>
</feature>
<dbReference type="EMBL" id="CANHGI010000004">
    <property type="protein sequence ID" value="CAI5448729.1"/>
    <property type="molecule type" value="Genomic_DNA"/>
</dbReference>
<evidence type="ECO:0000313" key="12">
    <source>
        <dbReference type="EMBL" id="CAI5448729.1"/>
    </source>
</evidence>
<comment type="similarity">
    <text evidence="8">Belongs to the major facilitator superfamily. Spinster (TC 2.A.1.49) family.</text>
</comment>
<dbReference type="InterPro" id="IPR020846">
    <property type="entry name" value="MFS_dom"/>
</dbReference>
<feature type="transmembrane region" description="Helical" evidence="10">
    <location>
        <begin position="677"/>
        <end position="701"/>
    </location>
</feature>
<comment type="caution">
    <text evidence="12">The sequence shown here is derived from an EMBL/GenBank/DDBJ whole genome shotgun (WGS) entry which is preliminary data.</text>
</comment>
<evidence type="ECO:0000256" key="4">
    <source>
        <dbReference type="ARBA" id="ARBA00022737"/>
    </source>
</evidence>
<feature type="domain" description="Major facilitator superfamily (MFS) profile" evidence="11">
    <location>
        <begin position="587"/>
        <end position="1034"/>
    </location>
</feature>
<dbReference type="InterPro" id="IPR036259">
    <property type="entry name" value="MFS_trans_sf"/>
</dbReference>
<dbReference type="InterPro" id="IPR011701">
    <property type="entry name" value="MFS"/>
</dbReference>
<dbReference type="Gene3D" id="1.20.1250.20">
    <property type="entry name" value="MFS general substrate transporter like domains"/>
    <property type="match status" value="1"/>
</dbReference>
<protein>
    <recommendedName>
        <fullName evidence="11">Major facilitator superfamily (MFS) profile domain-containing protein</fullName>
    </recommendedName>
</protein>
<sequence>MALVDYAGSDSEDEDIEMEKPKEDDEFFGESSSAKPLELNKNDVLEDIVKPKNWEIKLAQKQKRKLEKKAAKKAAKKEAKKIAKISKPVTKKVQIQAFGVLGNTAYSDSDEEEEVEKPKNSNASSGFLSFLPAPKGKNNVLSTTTATSKCLVPPSVAKKTAPLNAAPATVPAPRFIDSDEDDDEETTDFFGFSAKEQKNTQEFYEDIPTSSSAIDVVGPSKPSGDEYVHPSQMYNYAGVDEEEEDPQLKRGKITDEQAHKLLMRFSHDIGPEEKRSIAEMTNSIVDVNVDAAIGPDVKSNILKNLSHRAFAESTSAPLPQAPSGGQVARRRNQITYLANLAVSREEALKDKESLSELGEFDKLASEAWDEMIVITSNREKRQSGSKCGCSRVCPIGPVGPQGVPGLPGDDGIDGNPGMDGPSFPPFDHNIYFSMFQQQCIKCPEGPRGPPGLDGEPGDVGPIGPPGLDNFENGKDGEPGVEGEVGDPGEVGEPGIPGETGEPGQSAKQEISAPGAPGAPGEMGPVGNPGDDGEAGDVGPDGPEGIVGPPGRDGEPGSDGEEGSAGIEGVPGGDAAINMVNSQKDYVSVTVLFIVNLLNYVDRYTVAGVLTQVQTYYGISDSLAGLIQTVFLISFMFFSPVCGYLGDRFNRKWIMIIGVGIWLGAVLGSSFVPANHFWLFLVLRSFVGIGEASYSNVAPSLISDMFNGQKRSTVFMIFYFAIPVGSGLGFIVGSNVATLTGIWQWGIRVSAIAGFFVTIALVFLVYEPERGAADNELSGNTGSIQKASSSDSSYIQDLKVLLLTPTFVSCTWGYTALVFVSGTLSWWEPTTVQHLTAWHQGLNDTRDLASTDKDRVSLYFGAITTAGGLLGVIGGSMISKWLTIGYGPFKRIQTERAQPLVSGAGALLAAPLLLIAQIFGEDSLVLLYIMLFFALTFLCFNWGLNIDMLTTVIHPNRRSTAFSYFVLCSHLFGDASGPYLIGLVSDLIRHGSTNPKDQYHSLVTATYACVVLLLISAALYFVSSMTLLNDRKKFRIEMGLEEQKPIRRSTDSLERIEIQSEEEQF</sequence>
<dbReference type="InterPro" id="IPR018800">
    <property type="entry name" value="PRCC"/>
</dbReference>
<evidence type="ECO:0000259" key="11">
    <source>
        <dbReference type="PROSITE" id="PS50850"/>
    </source>
</evidence>
<accession>A0A9P1IPL2</accession>
<evidence type="ECO:0000256" key="6">
    <source>
        <dbReference type="ARBA" id="ARBA00023136"/>
    </source>
</evidence>
<organism evidence="12 13">
    <name type="scientific">Caenorhabditis angaria</name>
    <dbReference type="NCBI Taxonomy" id="860376"/>
    <lineage>
        <taxon>Eukaryota</taxon>
        <taxon>Metazoa</taxon>
        <taxon>Ecdysozoa</taxon>
        <taxon>Nematoda</taxon>
        <taxon>Chromadorea</taxon>
        <taxon>Rhabditida</taxon>
        <taxon>Rhabditina</taxon>
        <taxon>Rhabditomorpha</taxon>
        <taxon>Rhabditoidea</taxon>
        <taxon>Rhabditidae</taxon>
        <taxon>Peloderinae</taxon>
        <taxon>Caenorhabditis</taxon>
    </lineage>
</organism>
<dbReference type="AlphaFoldDB" id="A0A9P1IPL2"/>
<keyword evidence="4" id="KW-0677">Repeat</keyword>
<evidence type="ECO:0000256" key="7">
    <source>
        <dbReference type="ARBA" id="ARBA00023157"/>
    </source>
</evidence>
<keyword evidence="6 10" id="KW-0472">Membrane</keyword>
<evidence type="ECO:0000256" key="2">
    <source>
        <dbReference type="ARBA" id="ARBA00022448"/>
    </source>
</evidence>
<dbReference type="Pfam" id="PF10253">
    <property type="entry name" value="PRCC"/>
    <property type="match status" value="1"/>
</dbReference>
<dbReference type="OrthoDB" id="6770063at2759"/>
<evidence type="ECO:0000256" key="8">
    <source>
        <dbReference type="ARBA" id="ARBA00024338"/>
    </source>
</evidence>
<evidence type="ECO:0000313" key="13">
    <source>
        <dbReference type="Proteomes" id="UP001152747"/>
    </source>
</evidence>
<dbReference type="GO" id="GO:0022857">
    <property type="term" value="F:transmembrane transporter activity"/>
    <property type="evidence" value="ECO:0007669"/>
    <property type="project" value="InterPro"/>
</dbReference>
<name>A0A9P1IPL2_9PELO</name>
<dbReference type="PROSITE" id="PS50850">
    <property type="entry name" value="MFS"/>
    <property type="match status" value="1"/>
</dbReference>